<dbReference type="PANTHER" id="PTHR21716:SF53">
    <property type="entry name" value="PERMEASE PERM-RELATED"/>
    <property type="match status" value="1"/>
</dbReference>
<feature type="transmembrane region" description="Helical" evidence="8">
    <location>
        <begin position="248"/>
        <end position="275"/>
    </location>
</feature>
<evidence type="ECO:0000256" key="7">
    <source>
        <dbReference type="ARBA" id="ARBA00023136"/>
    </source>
</evidence>
<dbReference type="RefSeq" id="WP_211143729.1">
    <property type="nucleotide sequence ID" value="NZ_JAEEGB010000026.1"/>
</dbReference>
<feature type="transmembrane region" description="Helical" evidence="8">
    <location>
        <begin position="303"/>
        <end position="321"/>
    </location>
</feature>
<organism evidence="9 10">
    <name type="scientific">Clostridium aciditolerans</name>
    <dbReference type="NCBI Taxonomy" id="339861"/>
    <lineage>
        <taxon>Bacteria</taxon>
        <taxon>Bacillati</taxon>
        <taxon>Bacillota</taxon>
        <taxon>Clostridia</taxon>
        <taxon>Eubacteriales</taxon>
        <taxon>Clostridiaceae</taxon>
        <taxon>Clostridium</taxon>
    </lineage>
</organism>
<feature type="transmembrane region" description="Helical" evidence="8">
    <location>
        <begin position="93"/>
        <end position="112"/>
    </location>
</feature>
<feature type="transmembrane region" description="Helical" evidence="8">
    <location>
        <begin position="333"/>
        <end position="356"/>
    </location>
</feature>
<protein>
    <submittedName>
        <fullName evidence="9">AI-2E family transporter</fullName>
    </submittedName>
</protein>
<keyword evidence="5 8" id="KW-0812">Transmembrane</keyword>
<keyword evidence="3" id="KW-0813">Transport</keyword>
<evidence type="ECO:0000256" key="1">
    <source>
        <dbReference type="ARBA" id="ARBA00004651"/>
    </source>
</evidence>
<evidence type="ECO:0000256" key="3">
    <source>
        <dbReference type="ARBA" id="ARBA00022448"/>
    </source>
</evidence>
<feature type="transmembrane region" description="Helical" evidence="8">
    <location>
        <begin position="27"/>
        <end position="48"/>
    </location>
</feature>
<keyword evidence="6 8" id="KW-1133">Transmembrane helix</keyword>
<sequence length="387" mass="44047">MIYYLIYHFYNFKEGYLLFFNKDKIKYFDLIVAIIISFVGIELILNYKNILSIIGTAAKILSPFILAFIIAYMLNPIMVFLEKKLNLKRGQSILITYAFIIGVIVIFSMVLLPKIFSSVMEIIQNVPDFTSEFYKWIYSHTASTMINSSDFIKSNAGTLVKKFGSFTSNWLNIILSKTISFTSSLVNILFGLVISIYILADKENFKSIAKNLTCITFKEKYSSYIIDFFKNVNNIISLYIGTKVIESLIIGLIGFVGLILFKSPYALLISIIVAITNMIPYFGPFIGMIPPFIINLFYDPKKAFWILLFLILLQQFDSLYLEPKLVGGKIGLSPFLIILGITVGGSLFGIWGMILASPIMAVLKIYIGTWFENKVRKFNDKEKSIKV</sequence>
<feature type="transmembrane region" description="Helical" evidence="8">
    <location>
        <begin position="179"/>
        <end position="200"/>
    </location>
</feature>
<feature type="transmembrane region" description="Helical" evidence="8">
    <location>
        <begin position="60"/>
        <end position="81"/>
    </location>
</feature>
<dbReference type="GO" id="GO:0005886">
    <property type="term" value="C:plasma membrane"/>
    <property type="evidence" value="ECO:0007669"/>
    <property type="project" value="UniProtKB-SubCell"/>
</dbReference>
<comment type="subcellular location">
    <subcellularLocation>
        <location evidence="1">Cell membrane</location>
        <topology evidence="1">Multi-pass membrane protein</topology>
    </subcellularLocation>
</comment>
<dbReference type="Pfam" id="PF01594">
    <property type="entry name" value="AI-2E_transport"/>
    <property type="match status" value="1"/>
</dbReference>
<evidence type="ECO:0000313" key="9">
    <source>
        <dbReference type="EMBL" id="MBI6874339.1"/>
    </source>
</evidence>
<dbReference type="EMBL" id="JAEEGB010000026">
    <property type="protein sequence ID" value="MBI6874339.1"/>
    <property type="molecule type" value="Genomic_DNA"/>
</dbReference>
<evidence type="ECO:0000313" key="10">
    <source>
        <dbReference type="Proteomes" id="UP000622687"/>
    </source>
</evidence>
<keyword evidence="7 8" id="KW-0472">Membrane</keyword>
<evidence type="ECO:0000256" key="6">
    <source>
        <dbReference type="ARBA" id="ARBA00022989"/>
    </source>
</evidence>
<evidence type="ECO:0000256" key="4">
    <source>
        <dbReference type="ARBA" id="ARBA00022475"/>
    </source>
</evidence>
<dbReference type="PANTHER" id="PTHR21716">
    <property type="entry name" value="TRANSMEMBRANE PROTEIN"/>
    <property type="match status" value="1"/>
</dbReference>
<name>A0A934HYG5_9CLOT</name>
<dbReference type="GO" id="GO:0055085">
    <property type="term" value="P:transmembrane transport"/>
    <property type="evidence" value="ECO:0007669"/>
    <property type="project" value="TreeGrafter"/>
</dbReference>
<keyword evidence="10" id="KW-1185">Reference proteome</keyword>
<evidence type="ECO:0000256" key="2">
    <source>
        <dbReference type="ARBA" id="ARBA00009773"/>
    </source>
</evidence>
<dbReference type="InterPro" id="IPR002549">
    <property type="entry name" value="AI-2E-like"/>
</dbReference>
<evidence type="ECO:0000256" key="5">
    <source>
        <dbReference type="ARBA" id="ARBA00022692"/>
    </source>
</evidence>
<dbReference type="Proteomes" id="UP000622687">
    <property type="component" value="Unassembled WGS sequence"/>
</dbReference>
<comment type="caution">
    <text evidence="9">The sequence shown here is derived from an EMBL/GenBank/DDBJ whole genome shotgun (WGS) entry which is preliminary data.</text>
</comment>
<keyword evidence="4" id="KW-1003">Cell membrane</keyword>
<comment type="similarity">
    <text evidence="2">Belongs to the autoinducer-2 exporter (AI-2E) (TC 2.A.86) family.</text>
</comment>
<gene>
    <name evidence="9" type="ORF">I6U51_16835</name>
</gene>
<evidence type="ECO:0000256" key="8">
    <source>
        <dbReference type="SAM" id="Phobius"/>
    </source>
</evidence>
<reference evidence="9" key="1">
    <citation type="submission" date="2020-12" db="EMBL/GenBank/DDBJ databases">
        <title>Clostridium thailandense sp. nov., a novel acetogenic bacterium isolated from peat land soil in Thailand.</title>
        <authorList>
            <person name="Chaikitkaew S."/>
            <person name="Birkeland N.K."/>
        </authorList>
    </citation>
    <scope>NUCLEOTIDE SEQUENCE</scope>
    <source>
        <strain evidence="9">DSM 17425</strain>
    </source>
</reference>
<proteinExistence type="inferred from homology"/>
<accession>A0A934HYG5</accession>
<dbReference type="AlphaFoldDB" id="A0A934HYG5"/>